<organism evidence="3 4">
    <name type="scientific">Rubripirellula lacrimiformis</name>
    <dbReference type="NCBI Taxonomy" id="1930273"/>
    <lineage>
        <taxon>Bacteria</taxon>
        <taxon>Pseudomonadati</taxon>
        <taxon>Planctomycetota</taxon>
        <taxon>Planctomycetia</taxon>
        <taxon>Pirellulales</taxon>
        <taxon>Pirellulaceae</taxon>
        <taxon>Rubripirellula</taxon>
    </lineage>
</organism>
<dbReference type="Gene3D" id="2.60.120.560">
    <property type="entry name" value="Exo-inulinase, domain 1"/>
    <property type="match status" value="2"/>
</dbReference>
<gene>
    <name evidence="3" type="ORF">K227x_48450</name>
</gene>
<keyword evidence="4" id="KW-1185">Reference proteome</keyword>
<feature type="domain" description="3-keto-alpha-glucoside-1,2-lyase/3-keto-2-hydroxy-glucal hydratase" evidence="2">
    <location>
        <begin position="253"/>
        <end position="437"/>
    </location>
</feature>
<dbReference type="OrthoDB" id="257393at2"/>
<dbReference type="AlphaFoldDB" id="A0A517NH25"/>
<keyword evidence="1" id="KW-0732">Signal</keyword>
<name>A0A517NH25_9BACT</name>
<reference evidence="3 4" key="1">
    <citation type="submission" date="2019-02" db="EMBL/GenBank/DDBJ databases">
        <title>Deep-cultivation of Planctomycetes and their phenomic and genomic characterization uncovers novel biology.</title>
        <authorList>
            <person name="Wiegand S."/>
            <person name="Jogler M."/>
            <person name="Boedeker C."/>
            <person name="Pinto D."/>
            <person name="Vollmers J."/>
            <person name="Rivas-Marin E."/>
            <person name="Kohn T."/>
            <person name="Peeters S.H."/>
            <person name="Heuer A."/>
            <person name="Rast P."/>
            <person name="Oberbeckmann S."/>
            <person name="Bunk B."/>
            <person name="Jeske O."/>
            <person name="Meyerdierks A."/>
            <person name="Storesund J.E."/>
            <person name="Kallscheuer N."/>
            <person name="Luecker S."/>
            <person name="Lage O.M."/>
            <person name="Pohl T."/>
            <person name="Merkel B.J."/>
            <person name="Hornburger P."/>
            <person name="Mueller R.-W."/>
            <person name="Bruemmer F."/>
            <person name="Labrenz M."/>
            <person name="Spormann A.M."/>
            <person name="Op den Camp H."/>
            <person name="Overmann J."/>
            <person name="Amann R."/>
            <person name="Jetten M.S.M."/>
            <person name="Mascher T."/>
            <person name="Medema M.H."/>
            <person name="Devos D.P."/>
            <person name="Kaster A.-K."/>
            <person name="Ovreas L."/>
            <person name="Rohde M."/>
            <person name="Galperin M.Y."/>
            <person name="Jogler C."/>
        </authorList>
    </citation>
    <scope>NUCLEOTIDE SEQUENCE [LARGE SCALE GENOMIC DNA]</scope>
    <source>
        <strain evidence="3 4">K22_7</strain>
    </source>
</reference>
<protein>
    <recommendedName>
        <fullName evidence="2">3-keto-alpha-glucoside-1,2-lyase/3-keto-2-hydroxy-glucal hydratase domain-containing protein</fullName>
    </recommendedName>
</protein>
<evidence type="ECO:0000313" key="4">
    <source>
        <dbReference type="Proteomes" id="UP000318538"/>
    </source>
</evidence>
<dbReference type="InterPro" id="IPR010496">
    <property type="entry name" value="AL/BT2_dom"/>
</dbReference>
<dbReference type="Pfam" id="PF06439">
    <property type="entry name" value="3keto-disac_hyd"/>
    <property type="match status" value="2"/>
</dbReference>
<feature type="domain" description="3-keto-alpha-glucoside-1,2-lyase/3-keto-2-hydroxy-glucal hydratase" evidence="2">
    <location>
        <begin position="34"/>
        <end position="235"/>
    </location>
</feature>
<feature type="chain" id="PRO_5022222415" description="3-keto-alpha-glucoside-1,2-lyase/3-keto-2-hydroxy-glucal hydratase domain-containing protein" evidence="1">
    <location>
        <begin position="29"/>
        <end position="440"/>
    </location>
</feature>
<dbReference type="KEGG" id="rlc:K227x_48450"/>
<dbReference type="RefSeq" id="WP_145173059.1">
    <property type="nucleotide sequence ID" value="NZ_CP036525.1"/>
</dbReference>
<evidence type="ECO:0000259" key="2">
    <source>
        <dbReference type="Pfam" id="PF06439"/>
    </source>
</evidence>
<feature type="signal peptide" evidence="1">
    <location>
        <begin position="1"/>
        <end position="28"/>
    </location>
</feature>
<evidence type="ECO:0000313" key="3">
    <source>
        <dbReference type="EMBL" id="QDT06435.1"/>
    </source>
</evidence>
<dbReference type="GO" id="GO:0016787">
    <property type="term" value="F:hydrolase activity"/>
    <property type="evidence" value="ECO:0007669"/>
    <property type="project" value="InterPro"/>
</dbReference>
<sequence precursor="true">MKKSLLLFSAMAAAIGFGNLVATCTVSAEDIPSGFTSIFDGKTLDGWDARPHFSPIEFKALSDDARAEKMSQWMAEAKQHWSVENGELVNDGSGPYLVSAKDYTDYELVIDYKTVPKADSGIYLKGSPQVQIWDFTDTTKFKLGADKGSGGLWNNSAGAAGKDPAVLADKPFGQWNRFRIIQIGARTTVYLNDQLVVDNAIMENYWDRESPLFRSGPIELQTHGGEIRWRNIAVKELSAEEANEYLSSRGNDGFTSLFDGKSLDGWQGSPENYEVVDGAIRCQQGKGGLLLTKDEYKNFVARVEFRLPAGGNNGLAIRAPLGGDAAYSAMTELQVLDSEHPKYAKLDSRQYHGSAYGMAAATRGYLRDVGQWNYQEVTVDGMRIKVELNGNVILDTDLAEAKDFLADKKHPGLKRETGHFGFAGHNDPVEFRNVSIKQLP</sequence>
<accession>A0A517NH25</accession>
<evidence type="ECO:0000256" key="1">
    <source>
        <dbReference type="SAM" id="SignalP"/>
    </source>
</evidence>
<proteinExistence type="predicted"/>
<dbReference type="Proteomes" id="UP000318538">
    <property type="component" value="Chromosome"/>
</dbReference>
<dbReference type="EMBL" id="CP036525">
    <property type="protein sequence ID" value="QDT06435.1"/>
    <property type="molecule type" value="Genomic_DNA"/>
</dbReference>